<proteinExistence type="predicted"/>
<name>A0A1B1U4H3_9HELI</name>
<organism evidence="3 4">
    <name type="scientific">Helicobacter enhydrae</name>
    <dbReference type="NCBI Taxonomy" id="222136"/>
    <lineage>
        <taxon>Bacteria</taxon>
        <taxon>Pseudomonadati</taxon>
        <taxon>Campylobacterota</taxon>
        <taxon>Epsilonproteobacteria</taxon>
        <taxon>Campylobacterales</taxon>
        <taxon>Helicobacteraceae</taxon>
        <taxon>Helicobacter</taxon>
    </lineage>
</organism>
<dbReference type="OrthoDB" id="9773088at2"/>
<dbReference type="InterPro" id="IPR033875">
    <property type="entry name" value="FlhG"/>
</dbReference>
<dbReference type="PIRSF" id="PIRSF003092">
    <property type="entry name" value="MinD"/>
    <property type="match status" value="1"/>
</dbReference>
<sequence length="287" mass="31569">MKHQATDLYKLVANQNNGNKKTEIIAITSGKGGVGKSNISANLAYTLSKFGYKTAVFDADIGLANLDLIFGVKVHKNILHVLKGEAELKDIVIPVENGLYLIPGDSGDEVFSYINEHSVNKLISKGSFLEDIDFLIIDTGAGIGGITQKFLDASDMLLVVTMPDPSAITDAYATIKINAKEREQIFMILNMVKSKKEAENVFFKMKQIAQKNMPSLKLEMLGYIQASTSVSSATRGRTLFAKVDPSDYASMQVSDIAKLILQKKERKVLNNEQSGFGGFFQRLLKYL</sequence>
<dbReference type="GO" id="GO:0016887">
    <property type="term" value="F:ATP hydrolysis activity"/>
    <property type="evidence" value="ECO:0007669"/>
    <property type="project" value="TreeGrafter"/>
</dbReference>
<dbReference type="InterPro" id="IPR050625">
    <property type="entry name" value="ParA/MinD_ATPase"/>
</dbReference>
<evidence type="ECO:0000256" key="2">
    <source>
        <dbReference type="ARBA" id="ARBA00022840"/>
    </source>
</evidence>
<dbReference type="Proteomes" id="UP000092884">
    <property type="component" value="Chromosome"/>
</dbReference>
<dbReference type="GO" id="GO:0005829">
    <property type="term" value="C:cytosol"/>
    <property type="evidence" value="ECO:0007669"/>
    <property type="project" value="TreeGrafter"/>
</dbReference>
<evidence type="ECO:0000313" key="3">
    <source>
        <dbReference type="EMBL" id="ANV97612.1"/>
    </source>
</evidence>
<dbReference type="AlphaFoldDB" id="A0A1B1U4H3"/>
<dbReference type="GO" id="GO:0009898">
    <property type="term" value="C:cytoplasmic side of plasma membrane"/>
    <property type="evidence" value="ECO:0007669"/>
    <property type="project" value="TreeGrafter"/>
</dbReference>
<protein>
    <submittedName>
        <fullName evidence="3">ATP-binding protein</fullName>
    </submittedName>
</protein>
<evidence type="ECO:0000313" key="4">
    <source>
        <dbReference type="Proteomes" id="UP000092884"/>
    </source>
</evidence>
<evidence type="ECO:0000256" key="1">
    <source>
        <dbReference type="ARBA" id="ARBA00022741"/>
    </source>
</evidence>
<dbReference type="InterPro" id="IPR025501">
    <property type="entry name" value="MinD_FleN"/>
</dbReference>
<dbReference type="Gene3D" id="3.40.50.300">
    <property type="entry name" value="P-loop containing nucleotide triphosphate hydrolases"/>
    <property type="match status" value="1"/>
</dbReference>
<dbReference type="EMBL" id="CP016503">
    <property type="protein sequence ID" value="ANV97612.1"/>
    <property type="molecule type" value="Genomic_DNA"/>
</dbReference>
<dbReference type="Pfam" id="PF10609">
    <property type="entry name" value="ParA"/>
    <property type="match status" value="1"/>
</dbReference>
<dbReference type="PANTHER" id="PTHR43384">
    <property type="entry name" value="SEPTUM SITE-DETERMINING PROTEIN MIND HOMOLOG, CHLOROPLASTIC-RELATED"/>
    <property type="match status" value="1"/>
</dbReference>
<dbReference type="STRING" id="222136.BBW65_01785"/>
<accession>A0A1B1U4H3</accession>
<dbReference type="KEGG" id="het:BBW65_01785"/>
<reference evidence="4" key="1">
    <citation type="submission" date="2016-07" db="EMBL/GenBank/DDBJ databases">
        <authorList>
            <person name="Florea S."/>
            <person name="Webb J.S."/>
            <person name="Jaromczyk J."/>
            <person name="Schardl C.L."/>
        </authorList>
    </citation>
    <scope>NUCLEOTIDE SEQUENCE [LARGE SCALE GENOMIC DNA]</scope>
    <source>
        <strain evidence="4">MIT 01-6242</strain>
    </source>
</reference>
<dbReference type="GO" id="GO:0005524">
    <property type="term" value="F:ATP binding"/>
    <property type="evidence" value="ECO:0007669"/>
    <property type="project" value="UniProtKB-KW"/>
</dbReference>
<keyword evidence="1" id="KW-0547">Nucleotide-binding</keyword>
<dbReference type="InterPro" id="IPR027417">
    <property type="entry name" value="P-loop_NTPase"/>
</dbReference>
<gene>
    <name evidence="3" type="ORF">BBW65_01785</name>
</gene>
<dbReference type="InterPro" id="IPR033756">
    <property type="entry name" value="YlxH/NBP35"/>
</dbReference>
<dbReference type="PANTHER" id="PTHR43384:SF4">
    <property type="entry name" value="CELLULOSE BIOSYNTHESIS PROTEIN BCSQ-RELATED"/>
    <property type="match status" value="1"/>
</dbReference>
<dbReference type="SUPFAM" id="SSF52540">
    <property type="entry name" value="P-loop containing nucleoside triphosphate hydrolases"/>
    <property type="match status" value="1"/>
</dbReference>
<keyword evidence="4" id="KW-1185">Reference proteome</keyword>
<dbReference type="RefSeq" id="WP_066338896.1">
    <property type="nucleotide sequence ID" value="NZ_CP016503.1"/>
</dbReference>
<dbReference type="CDD" id="cd02038">
    <property type="entry name" value="FlhG-like"/>
    <property type="match status" value="1"/>
</dbReference>
<dbReference type="GO" id="GO:0051782">
    <property type="term" value="P:negative regulation of cell division"/>
    <property type="evidence" value="ECO:0007669"/>
    <property type="project" value="TreeGrafter"/>
</dbReference>
<keyword evidence="2 3" id="KW-0067">ATP-binding</keyword>